<name>A0ABP7Y551_9ACTN</name>
<sequence length="86" mass="8706">MRRAHRVVGRGPGKRYLSQGRCYGAMPLIHGRMGLGLLCGETKPVCAGGGCGWGGAQQGGLSPGRGVAVDFSGGVGLVLRASPDGR</sequence>
<dbReference type="EMBL" id="BAABDO010000007">
    <property type="protein sequence ID" value="GAA4130683.1"/>
    <property type="molecule type" value="Genomic_DNA"/>
</dbReference>
<keyword evidence="2" id="KW-1185">Reference proteome</keyword>
<proteinExistence type="predicted"/>
<protein>
    <submittedName>
        <fullName evidence="1">Uncharacterized protein</fullName>
    </submittedName>
</protein>
<organism evidence="1 2">
    <name type="scientific">Actinomadura keratinilytica</name>
    <dbReference type="NCBI Taxonomy" id="547461"/>
    <lineage>
        <taxon>Bacteria</taxon>
        <taxon>Bacillati</taxon>
        <taxon>Actinomycetota</taxon>
        <taxon>Actinomycetes</taxon>
        <taxon>Streptosporangiales</taxon>
        <taxon>Thermomonosporaceae</taxon>
        <taxon>Actinomadura</taxon>
    </lineage>
</organism>
<dbReference type="Proteomes" id="UP001500266">
    <property type="component" value="Unassembled WGS sequence"/>
</dbReference>
<evidence type="ECO:0000313" key="1">
    <source>
        <dbReference type="EMBL" id="GAA4130683.1"/>
    </source>
</evidence>
<reference evidence="2" key="1">
    <citation type="journal article" date="2019" name="Int. J. Syst. Evol. Microbiol.">
        <title>The Global Catalogue of Microorganisms (GCM) 10K type strain sequencing project: providing services to taxonomists for standard genome sequencing and annotation.</title>
        <authorList>
            <consortium name="The Broad Institute Genomics Platform"/>
            <consortium name="The Broad Institute Genome Sequencing Center for Infectious Disease"/>
            <person name="Wu L."/>
            <person name="Ma J."/>
        </authorList>
    </citation>
    <scope>NUCLEOTIDE SEQUENCE [LARGE SCALE GENOMIC DNA]</scope>
    <source>
        <strain evidence="2">JCM 17316</strain>
    </source>
</reference>
<gene>
    <name evidence="1" type="ORF">GCM10022416_08730</name>
</gene>
<evidence type="ECO:0000313" key="2">
    <source>
        <dbReference type="Proteomes" id="UP001500266"/>
    </source>
</evidence>
<accession>A0ABP7Y551</accession>
<comment type="caution">
    <text evidence="1">The sequence shown here is derived from an EMBL/GenBank/DDBJ whole genome shotgun (WGS) entry which is preliminary data.</text>
</comment>